<evidence type="ECO:0000256" key="1">
    <source>
        <dbReference type="ARBA" id="ARBA00004117"/>
    </source>
</evidence>
<evidence type="ECO:0000256" key="10">
    <source>
        <dbReference type="SAM" id="Phobius"/>
    </source>
</evidence>
<evidence type="ECO:0000256" key="5">
    <source>
        <dbReference type="ARBA" id="ARBA00022989"/>
    </source>
</evidence>
<evidence type="ECO:0000256" key="2">
    <source>
        <dbReference type="ARBA" id="ARBA00004236"/>
    </source>
</evidence>
<dbReference type="Proteomes" id="UP000268844">
    <property type="component" value="Unassembled WGS sequence"/>
</dbReference>
<dbReference type="AlphaFoldDB" id="A0A447IG97"/>
<dbReference type="RefSeq" id="WP_126151967.1">
    <property type="nucleotide sequence ID" value="NZ_JBHTMH010000001.1"/>
</dbReference>
<keyword evidence="4 10" id="KW-0812">Transmembrane</keyword>
<dbReference type="EMBL" id="UZWD01000049">
    <property type="protein sequence ID" value="VDS06452.1"/>
    <property type="molecule type" value="Genomic_DNA"/>
</dbReference>
<keyword evidence="11" id="KW-0966">Cell projection</keyword>
<evidence type="ECO:0000256" key="8">
    <source>
        <dbReference type="ARBA" id="ARBA00037937"/>
    </source>
</evidence>
<comment type="subcellular location">
    <subcellularLocation>
        <location evidence="1">Bacterial flagellum basal body</location>
    </subcellularLocation>
    <subcellularLocation>
        <location evidence="2">Cell membrane</location>
    </subcellularLocation>
</comment>
<evidence type="ECO:0000313" key="11">
    <source>
        <dbReference type="EMBL" id="VDS06452.1"/>
    </source>
</evidence>
<feature type="transmembrane region" description="Helical" evidence="10">
    <location>
        <begin position="15"/>
        <end position="36"/>
    </location>
</feature>
<evidence type="ECO:0000313" key="12">
    <source>
        <dbReference type="Proteomes" id="UP000268844"/>
    </source>
</evidence>
<evidence type="ECO:0000256" key="9">
    <source>
        <dbReference type="SAM" id="MobiDB-lite"/>
    </source>
</evidence>
<dbReference type="GO" id="GO:0005886">
    <property type="term" value="C:plasma membrane"/>
    <property type="evidence" value="ECO:0007669"/>
    <property type="project" value="UniProtKB-SubCell"/>
</dbReference>
<dbReference type="Pfam" id="PF04347">
    <property type="entry name" value="FliO"/>
    <property type="match status" value="1"/>
</dbReference>
<keyword evidence="11" id="KW-0969">Cilium</keyword>
<dbReference type="GO" id="GO:0009425">
    <property type="term" value="C:bacterial-type flagellum basal body"/>
    <property type="evidence" value="ECO:0007669"/>
    <property type="project" value="UniProtKB-SubCell"/>
</dbReference>
<gene>
    <name evidence="11" type="ORF">DEVEQU_03616</name>
</gene>
<evidence type="ECO:0000256" key="7">
    <source>
        <dbReference type="ARBA" id="ARBA00023143"/>
    </source>
</evidence>
<dbReference type="OrthoDB" id="8456606at2"/>
<keyword evidence="3" id="KW-1003">Cell membrane</keyword>
<feature type="compositionally biased region" description="Polar residues" evidence="9">
    <location>
        <begin position="176"/>
        <end position="193"/>
    </location>
</feature>
<keyword evidence="11" id="KW-0282">Flagellum</keyword>
<proteinExistence type="inferred from homology"/>
<sequence length="205" mass="21654">MGFITGLFSDSGNSFLTAAFALGAVIVLIVLVAWLLKMLSGFSGNAVRGRNRRLSVIDTLAVDQKRQLVIIRRDNVEHLILVGGPQDLLVESGIAVEEIPAAAQPSRRPLPMVPGRKVQDKVQPAEASKPKAPTPVVPPAAPAAPATAIEQLRDLGTPANQRGPKSLRHTGLLRPVSSQDGTSQGKTTDISTAEDTDSAKEESSK</sequence>
<comment type="similarity">
    <text evidence="8">Belongs to the FliO/MopB family.</text>
</comment>
<dbReference type="GO" id="GO:0044781">
    <property type="term" value="P:bacterial-type flagellum organization"/>
    <property type="evidence" value="ECO:0007669"/>
    <property type="project" value="InterPro"/>
</dbReference>
<evidence type="ECO:0000256" key="4">
    <source>
        <dbReference type="ARBA" id="ARBA00022692"/>
    </source>
</evidence>
<feature type="compositionally biased region" description="Pro residues" evidence="9">
    <location>
        <begin position="132"/>
        <end position="142"/>
    </location>
</feature>
<keyword evidence="6 10" id="KW-0472">Membrane</keyword>
<keyword evidence="12" id="KW-1185">Reference proteome</keyword>
<reference evidence="11 12" key="1">
    <citation type="submission" date="2018-12" db="EMBL/GenBank/DDBJ databases">
        <authorList>
            <person name="Criscuolo A."/>
        </authorList>
    </citation>
    <scope>NUCLEOTIDE SEQUENCE [LARGE SCALE GENOMIC DNA]</scope>
    <source>
        <strain evidence="11">ACIP1116281</strain>
    </source>
</reference>
<dbReference type="InterPro" id="IPR052205">
    <property type="entry name" value="FliO/MopB"/>
</dbReference>
<dbReference type="InterPro" id="IPR022781">
    <property type="entry name" value="Flagellar_biosynth_FliO"/>
</dbReference>
<keyword evidence="5 10" id="KW-1133">Transmembrane helix</keyword>
<evidence type="ECO:0000256" key="6">
    <source>
        <dbReference type="ARBA" id="ARBA00023136"/>
    </source>
</evidence>
<accession>A0A447IG97</accession>
<feature type="region of interest" description="Disordered" evidence="9">
    <location>
        <begin position="103"/>
        <end position="205"/>
    </location>
</feature>
<keyword evidence="7" id="KW-0975">Bacterial flagellum</keyword>
<organism evidence="11 12">
    <name type="scientific">Devosia equisanguinis</name>
    <dbReference type="NCBI Taxonomy" id="2490941"/>
    <lineage>
        <taxon>Bacteria</taxon>
        <taxon>Pseudomonadati</taxon>
        <taxon>Pseudomonadota</taxon>
        <taxon>Alphaproteobacteria</taxon>
        <taxon>Hyphomicrobiales</taxon>
        <taxon>Devosiaceae</taxon>
        <taxon>Devosia</taxon>
    </lineage>
</organism>
<name>A0A447IG97_9HYPH</name>
<dbReference type="PANTHER" id="PTHR38766">
    <property type="entry name" value="FLAGELLAR PROTEIN FLIO"/>
    <property type="match status" value="1"/>
</dbReference>
<evidence type="ECO:0000256" key="3">
    <source>
        <dbReference type="ARBA" id="ARBA00022475"/>
    </source>
</evidence>
<protein>
    <submittedName>
        <fullName evidence="11">Flagellar biosynthesis protein, FliO</fullName>
    </submittedName>
</protein>
<dbReference type="PANTHER" id="PTHR38766:SF1">
    <property type="entry name" value="FLAGELLAR PROTEIN FLIO"/>
    <property type="match status" value="1"/>
</dbReference>